<accession>A0ABS6KF71</accession>
<protein>
    <submittedName>
        <fullName evidence="2">IS3 family transposase</fullName>
    </submittedName>
</protein>
<gene>
    <name evidence="2" type="ORF">KTH90_24645</name>
</gene>
<keyword evidence="3" id="KW-1185">Reference proteome</keyword>
<dbReference type="EMBL" id="JAHQCX010000039">
    <property type="protein sequence ID" value="MBU9729180.1"/>
    <property type="molecule type" value="Genomic_DNA"/>
</dbReference>
<feature type="non-terminal residue" evidence="2">
    <location>
        <position position="117"/>
    </location>
</feature>
<sequence>MIPKKTRRNREEAGLSLLRHKHIYQAIKEENETYGYRISALCKLGNVSRAAYYKWLHREVPSNEAENERIAETIEKIHAESSDKGYRRIRDDLERYHDIKVNDKRVLRICRKKNIKS</sequence>
<proteinExistence type="predicted"/>
<feature type="domain" description="HTH-like" evidence="1">
    <location>
        <begin position="67"/>
        <end position="117"/>
    </location>
</feature>
<name>A0ABS6KF71_9FIRM</name>
<comment type="caution">
    <text evidence="2">The sequence shown here is derived from an EMBL/GenBank/DDBJ whole genome shotgun (WGS) entry which is preliminary data.</text>
</comment>
<dbReference type="InterPro" id="IPR025948">
    <property type="entry name" value="HTH-like_dom"/>
</dbReference>
<evidence type="ECO:0000313" key="3">
    <source>
        <dbReference type="Proteomes" id="UP001314681"/>
    </source>
</evidence>
<evidence type="ECO:0000313" key="2">
    <source>
        <dbReference type="EMBL" id="MBU9729180.1"/>
    </source>
</evidence>
<dbReference type="RefSeq" id="WP_408626311.1">
    <property type="nucleotide sequence ID" value="NZ_JAHQCX010000039.1"/>
</dbReference>
<organism evidence="2 3">
    <name type="scientific">Diplocloster modestus</name>
    <dbReference type="NCBI Taxonomy" id="2850322"/>
    <lineage>
        <taxon>Bacteria</taxon>
        <taxon>Bacillati</taxon>
        <taxon>Bacillota</taxon>
        <taxon>Clostridia</taxon>
        <taxon>Lachnospirales</taxon>
        <taxon>Lachnospiraceae</taxon>
        <taxon>Diplocloster</taxon>
    </lineage>
</organism>
<evidence type="ECO:0000259" key="1">
    <source>
        <dbReference type="Pfam" id="PF13276"/>
    </source>
</evidence>
<dbReference type="Proteomes" id="UP001314681">
    <property type="component" value="Unassembled WGS sequence"/>
</dbReference>
<reference evidence="2 3" key="1">
    <citation type="submission" date="2021-06" db="EMBL/GenBank/DDBJ databases">
        <title>Description of novel taxa of the family Lachnospiraceae.</title>
        <authorList>
            <person name="Chaplin A.V."/>
            <person name="Sokolova S.R."/>
            <person name="Pikina A.P."/>
            <person name="Korzhanova M."/>
            <person name="Belova V."/>
            <person name="Korostin D."/>
            <person name="Efimov B.A."/>
        </authorList>
    </citation>
    <scope>NUCLEOTIDE SEQUENCE [LARGE SCALE GENOMIC DNA]</scope>
    <source>
        <strain evidence="2 3">ASD4241</strain>
    </source>
</reference>
<dbReference type="Pfam" id="PF13276">
    <property type="entry name" value="HTH_21"/>
    <property type="match status" value="1"/>
</dbReference>